<evidence type="ECO:0000313" key="2">
    <source>
        <dbReference type="Proteomes" id="UP001642464"/>
    </source>
</evidence>
<reference evidence="1 2" key="1">
    <citation type="submission" date="2024-02" db="EMBL/GenBank/DDBJ databases">
        <authorList>
            <person name="Chen Y."/>
            <person name="Shah S."/>
            <person name="Dougan E. K."/>
            <person name="Thang M."/>
            <person name="Chan C."/>
        </authorList>
    </citation>
    <scope>NUCLEOTIDE SEQUENCE [LARGE SCALE GENOMIC DNA]</scope>
</reference>
<name>A0ABP0IHQ9_9DINO</name>
<accession>A0ABP0IHQ9</accession>
<evidence type="ECO:0000313" key="1">
    <source>
        <dbReference type="EMBL" id="CAK9001017.1"/>
    </source>
</evidence>
<dbReference type="Proteomes" id="UP001642464">
    <property type="component" value="Unassembled WGS sequence"/>
</dbReference>
<gene>
    <name evidence="1" type="ORF">SCF082_LOCUS6750</name>
</gene>
<keyword evidence="2" id="KW-1185">Reference proteome</keyword>
<dbReference type="EMBL" id="CAXAMM010003725">
    <property type="protein sequence ID" value="CAK9001017.1"/>
    <property type="molecule type" value="Genomic_DNA"/>
</dbReference>
<sequence length="1055" mass="116058">MAFKLDPLSGTISGTPQLSLSSAQGRAEVNITCQLALGGQKPEEVSWVPSNISGTFQWKETPNVQEAKSAWLLLHINSSDYEDSTAKNKPEFFGDAMACITPDVVSNVFKNGQDIFDLQLLPAELQSAPNFDKPAALQPSTLALSEPGIYSLDPCECFGEAYALVNPVTQESNAAVPDQLLFSGPYTCEESAWNLRWSRVVFIQSLPQFASVGQFLHFDLEGYDACDALQLLLGKKDGPCTRCEYIDASSPFAAQGLQKVPLPEVFPAASQITVTCNKTSRMFAMLEEGLHWKGRTVAATFTCVSGQWIGEGPWRDLSNFTCQRCIQVGSPSLQRFSMVSMPEIYFLEHRQVQVNYPLAWKGCPRAGFLTPSPLQSARSKMFMVLAKNLSLQLSSSSPGGLTWWIDTYTEQLRVSSSGAVKLDPNKTWCVCDTATQPGTLYACPCTSTCLVMERGFIQGSTGKCARALGQTLKYVSCPMTRDIPFLWYFQSGNCFFGFDLSNTAKRLWTATSEAATSPSASPLRLGNYAFKMHPIEPQGGLFQIYMDYPPYSVQLCLHADMSQKNGTGFAMKISGDCQSVFMWIGQHLIYFHRSDLSTTYYMALYANPTDLRQILVAEKQTKPGDRYNFKMDHGQIFPVGEPTKCLQASQSVALPMQETTYLVRHEFTPNPNPPYPLCDAYPAFFGDPLQGARGWYQVCATSPFLKLQPGPPPEILQYDEYNVVIKCPKDSVMSKVKWPQFRIYPPPLLGLMDRPNLTNGQAACVPVETIYLQRAASFGVREYKAKFIPYNINNISDNLTFVCPPGSLMQSISIQAFAWNSMTFSCIGPWETLVAPPSSLSSAYFENCSQNWTQSWSTESRSPNSSSSGDWMELGSCETSLSVAMPETPNPNADARPLDLKISNLQSLSSKERAAYTRAPAIHIAADNAEKVLFTCLPGHAEGPLLGGNRTTLCASNAAVKVSDLSQASALFVDQFQTLWSQKSCPVLMKSATVGDITNTAKGGMTMAQLTHILRLAYHATAFGDPHAAPFNYTGQGRGISECRARWSTMGFALP</sequence>
<comment type="caution">
    <text evidence="1">The sequence shown here is derived from an EMBL/GenBank/DDBJ whole genome shotgun (WGS) entry which is preliminary data.</text>
</comment>
<organism evidence="1 2">
    <name type="scientific">Durusdinium trenchii</name>
    <dbReference type="NCBI Taxonomy" id="1381693"/>
    <lineage>
        <taxon>Eukaryota</taxon>
        <taxon>Sar</taxon>
        <taxon>Alveolata</taxon>
        <taxon>Dinophyceae</taxon>
        <taxon>Suessiales</taxon>
        <taxon>Symbiodiniaceae</taxon>
        <taxon>Durusdinium</taxon>
    </lineage>
</organism>
<proteinExistence type="predicted"/>
<protein>
    <submittedName>
        <fullName evidence="1">Uncharacterized protein</fullName>
    </submittedName>
</protein>